<evidence type="ECO:0000256" key="3">
    <source>
        <dbReference type="PROSITE-ProRule" id="PRU00023"/>
    </source>
</evidence>
<dbReference type="PANTHER" id="PTHR24198:SF165">
    <property type="entry name" value="ANKYRIN REPEAT-CONTAINING PROTEIN-RELATED"/>
    <property type="match status" value="1"/>
</dbReference>
<dbReference type="PANTHER" id="PTHR24198">
    <property type="entry name" value="ANKYRIN REPEAT AND PROTEIN KINASE DOMAIN-CONTAINING PROTEIN"/>
    <property type="match status" value="1"/>
</dbReference>
<evidence type="ECO:0000313" key="6">
    <source>
        <dbReference type="Proteomes" id="UP000838412"/>
    </source>
</evidence>
<feature type="repeat" description="ANK" evidence="3">
    <location>
        <begin position="249"/>
        <end position="281"/>
    </location>
</feature>
<dbReference type="EMBL" id="OV696687">
    <property type="protein sequence ID" value="CAH1254446.1"/>
    <property type="molecule type" value="Genomic_DNA"/>
</dbReference>
<feature type="compositionally biased region" description="Polar residues" evidence="4">
    <location>
        <begin position="92"/>
        <end position="103"/>
    </location>
</feature>
<proteinExistence type="predicted"/>
<evidence type="ECO:0000256" key="2">
    <source>
        <dbReference type="ARBA" id="ARBA00023043"/>
    </source>
</evidence>
<dbReference type="Gene3D" id="1.25.40.20">
    <property type="entry name" value="Ankyrin repeat-containing domain"/>
    <property type="match status" value="1"/>
</dbReference>
<accession>A0A8J9ZH60</accession>
<feature type="region of interest" description="Disordered" evidence="4">
    <location>
        <begin position="1"/>
        <end position="48"/>
    </location>
</feature>
<feature type="region of interest" description="Disordered" evidence="4">
    <location>
        <begin position="63"/>
        <end position="103"/>
    </location>
</feature>
<keyword evidence="1" id="KW-0677">Repeat</keyword>
<feature type="compositionally biased region" description="Basic and acidic residues" evidence="4">
    <location>
        <begin position="7"/>
        <end position="23"/>
    </location>
</feature>
<keyword evidence="6" id="KW-1185">Reference proteome</keyword>
<dbReference type="PROSITE" id="PS50088">
    <property type="entry name" value="ANK_REPEAT"/>
    <property type="match status" value="3"/>
</dbReference>
<dbReference type="SMART" id="SM00248">
    <property type="entry name" value="ANK"/>
    <property type="match status" value="3"/>
</dbReference>
<evidence type="ECO:0000256" key="1">
    <source>
        <dbReference type="ARBA" id="ARBA00022737"/>
    </source>
</evidence>
<protein>
    <submittedName>
        <fullName evidence="5">ANKRA2 protein</fullName>
    </submittedName>
</protein>
<dbReference type="Proteomes" id="UP000838412">
    <property type="component" value="Chromosome 2"/>
</dbReference>
<feature type="region of interest" description="Disordered" evidence="4">
    <location>
        <begin position="134"/>
        <end position="172"/>
    </location>
</feature>
<feature type="repeat" description="ANK" evidence="3">
    <location>
        <begin position="216"/>
        <end position="248"/>
    </location>
</feature>
<evidence type="ECO:0000313" key="5">
    <source>
        <dbReference type="EMBL" id="CAH1254446.1"/>
    </source>
</evidence>
<feature type="compositionally biased region" description="Polar residues" evidence="4">
    <location>
        <begin position="38"/>
        <end position="48"/>
    </location>
</feature>
<keyword evidence="2 3" id="KW-0040">ANK repeat</keyword>
<dbReference type="OrthoDB" id="10251692at2759"/>
<dbReference type="AlphaFoldDB" id="A0A8J9ZH60"/>
<dbReference type="SUPFAM" id="SSF48403">
    <property type="entry name" value="Ankyrin repeat"/>
    <property type="match status" value="1"/>
</dbReference>
<dbReference type="PRINTS" id="PR01415">
    <property type="entry name" value="ANKYRIN"/>
</dbReference>
<name>A0A8J9ZH60_BRALA</name>
<dbReference type="InterPro" id="IPR002110">
    <property type="entry name" value="Ankyrin_rpt"/>
</dbReference>
<evidence type="ECO:0000256" key="4">
    <source>
        <dbReference type="SAM" id="MobiDB-lite"/>
    </source>
</evidence>
<reference evidence="5" key="1">
    <citation type="submission" date="2022-01" db="EMBL/GenBank/DDBJ databases">
        <authorList>
            <person name="Braso-Vives M."/>
        </authorList>
    </citation>
    <scope>NUCLEOTIDE SEQUENCE</scope>
</reference>
<dbReference type="PROSITE" id="PS50297">
    <property type="entry name" value="ANK_REP_REGION"/>
    <property type="match status" value="3"/>
</dbReference>
<dbReference type="InterPro" id="IPR036770">
    <property type="entry name" value="Ankyrin_rpt-contain_sf"/>
</dbReference>
<feature type="compositionally biased region" description="Polar residues" evidence="4">
    <location>
        <begin position="72"/>
        <end position="85"/>
    </location>
</feature>
<gene>
    <name evidence="5" type="primary">ANKRA2</name>
    <name evidence="5" type="ORF">BLAG_LOCUS13853</name>
</gene>
<organism evidence="5 6">
    <name type="scientific">Branchiostoma lanceolatum</name>
    <name type="common">Common lancelet</name>
    <name type="synonym">Amphioxus lanceolatum</name>
    <dbReference type="NCBI Taxonomy" id="7740"/>
    <lineage>
        <taxon>Eukaryota</taxon>
        <taxon>Metazoa</taxon>
        <taxon>Chordata</taxon>
        <taxon>Cephalochordata</taxon>
        <taxon>Leptocardii</taxon>
        <taxon>Amphioxiformes</taxon>
        <taxon>Branchiostomatidae</taxon>
        <taxon>Branchiostoma</taxon>
    </lineage>
</organism>
<feature type="repeat" description="ANK" evidence="3">
    <location>
        <begin position="282"/>
        <end position="314"/>
    </location>
</feature>
<sequence>MNQSTVEADRPGNRSPTVKDKNTLPRGSPDAKGAFVPVSNSSTPSRGQILTVSVDTQVVDGSKGRSLLGITPDTSAASTGNTSHTAGARCSMGTTDRNSKQSQVNMRLVQSLQVSHLPDQDVSDRSADREVATLFPGESSRGPSPAPLPKRTFTPSKNFSPIKPPNMMTNRPRGNVKSTTPSIENMTVHQLAAQGEVALLSIRHDEGYDMNEVDENGLTSLMWASSHGQVGVTVFLLENGGNVHQATREGETALSFACCKGHVEIVQALLKAGADVNAFDWNGGTPILYAIHANHPKCVQLLLSHGADMTVETDSGQSPLGLAVALGHRTVQQVIENHMLKMLEGAVR</sequence>
<dbReference type="Pfam" id="PF12796">
    <property type="entry name" value="Ank_2"/>
    <property type="match status" value="2"/>
</dbReference>